<accession>A0A8H7TT71</accession>
<comment type="caution">
    <text evidence="1">The sequence shown here is derived from an EMBL/GenBank/DDBJ whole genome shotgun (WGS) entry which is preliminary data.</text>
</comment>
<organism evidence="1 2">
    <name type="scientific">Bionectria ochroleuca</name>
    <name type="common">Gliocladium roseum</name>
    <dbReference type="NCBI Taxonomy" id="29856"/>
    <lineage>
        <taxon>Eukaryota</taxon>
        <taxon>Fungi</taxon>
        <taxon>Dikarya</taxon>
        <taxon>Ascomycota</taxon>
        <taxon>Pezizomycotina</taxon>
        <taxon>Sordariomycetes</taxon>
        <taxon>Hypocreomycetidae</taxon>
        <taxon>Hypocreales</taxon>
        <taxon>Bionectriaceae</taxon>
        <taxon>Clonostachys</taxon>
    </lineage>
</organism>
<proteinExistence type="predicted"/>
<evidence type="ECO:0000313" key="1">
    <source>
        <dbReference type="EMBL" id="KAF9755912.1"/>
    </source>
</evidence>
<dbReference type="AlphaFoldDB" id="A0A8H7TT71"/>
<protein>
    <submittedName>
        <fullName evidence="1">Uncharacterized protein</fullName>
    </submittedName>
</protein>
<sequence length="166" mass="19322">MRKLRRLKHATRTPSTLSTADLREASASETKLVSRSKTSHAVLEHPSRDELLALSYQCFPPIEDARVFITEYSTKTLRTREYTFGEVLASDLILQPEDITPCNRWIFVEYDQYGTFWGSDHRFSQWGIIPTLFEKSPVAILRKRLEELDHRDGRSPRRRILVSILS</sequence>
<dbReference type="Proteomes" id="UP000616885">
    <property type="component" value="Unassembled WGS sequence"/>
</dbReference>
<name>A0A8H7TT71_BIOOC</name>
<dbReference type="EMBL" id="JADCTT010000003">
    <property type="protein sequence ID" value="KAF9755912.1"/>
    <property type="molecule type" value="Genomic_DNA"/>
</dbReference>
<gene>
    <name evidence="1" type="ORF">IM811_011353</name>
</gene>
<evidence type="ECO:0000313" key="2">
    <source>
        <dbReference type="Proteomes" id="UP000616885"/>
    </source>
</evidence>
<reference evidence="1" key="1">
    <citation type="submission" date="2020-10" db="EMBL/GenBank/DDBJ databases">
        <title>High-Quality Genome Resource of Clonostachys rosea strain S41 by Oxford Nanopore Long-Read Sequencing.</title>
        <authorList>
            <person name="Wang H."/>
        </authorList>
    </citation>
    <scope>NUCLEOTIDE SEQUENCE</scope>
    <source>
        <strain evidence="1">S41</strain>
    </source>
</reference>